<dbReference type="Pfam" id="PF02277">
    <property type="entry name" value="DBI_PRT"/>
    <property type="match status" value="1"/>
</dbReference>
<dbReference type="Gene3D" id="1.10.1610.10">
    <property type="match status" value="1"/>
</dbReference>
<keyword evidence="7 10" id="KW-0808">Transferase</keyword>
<feature type="transmembrane region" description="Helical" evidence="11">
    <location>
        <begin position="251"/>
        <end position="272"/>
    </location>
</feature>
<evidence type="ECO:0000256" key="11">
    <source>
        <dbReference type="SAM" id="Phobius"/>
    </source>
</evidence>
<gene>
    <name evidence="10" type="primary">cobT</name>
    <name evidence="12" type="ORF">SAMN04488122_0272</name>
</gene>
<dbReference type="AlphaFoldDB" id="A0A1I0NN69"/>
<accession>A0A1I0NN69</accession>
<keyword evidence="11" id="KW-0812">Transmembrane</keyword>
<keyword evidence="5 10" id="KW-0169">Cobalamin biosynthesis</keyword>
<dbReference type="RefSeq" id="WP_089889536.1">
    <property type="nucleotide sequence ID" value="NZ_FOJG01000001.1"/>
</dbReference>
<keyword evidence="11" id="KW-0472">Membrane</keyword>
<evidence type="ECO:0000256" key="1">
    <source>
        <dbReference type="ARBA" id="ARBA00005049"/>
    </source>
</evidence>
<dbReference type="CDD" id="cd02439">
    <property type="entry name" value="DMB-PRT_CobT"/>
    <property type="match status" value="1"/>
</dbReference>
<dbReference type="HAMAP" id="MF_00230">
    <property type="entry name" value="CobT"/>
    <property type="match status" value="1"/>
</dbReference>
<evidence type="ECO:0000256" key="4">
    <source>
        <dbReference type="ARBA" id="ARBA00015486"/>
    </source>
</evidence>
<dbReference type="InterPro" id="IPR017846">
    <property type="entry name" value="Nict_dMeBzImd_PRibTrfase_bact"/>
</dbReference>
<proteinExistence type="inferred from homology"/>
<dbReference type="UniPathway" id="UPA00061">
    <property type="reaction ID" value="UER00516"/>
</dbReference>
<feature type="active site" description="Proton acceptor" evidence="10">
    <location>
        <position position="314"/>
    </location>
</feature>
<keyword evidence="11" id="KW-1133">Transmembrane helix</keyword>
<dbReference type="Gene3D" id="3.40.50.10210">
    <property type="match status" value="1"/>
</dbReference>
<dbReference type="GO" id="GO:0009236">
    <property type="term" value="P:cobalamin biosynthetic process"/>
    <property type="evidence" value="ECO:0007669"/>
    <property type="project" value="UniProtKB-UniRule"/>
</dbReference>
<dbReference type="SUPFAM" id="SSF52733">
    <property type="entry name" value="Nicotinate mononucleotide:5,6-dimethylbenzimidazole phosphoribosyltransferase (CobT)"/>
    <property type="match status" value="1"/>
</dbReference>
<dbReference type="EC" id="2.4.2.21" evidence="3 10"/>
<dbReference type="FunFam" id="3.40.50.10210:FF:000001">
    <property type="entry name" value="Nicotinate-nucleotide--dimethylbenzimidazole phosphoribosyltransferase"/>
    <property type="match status" value="1"/>
</dbReference>
<comment type="similarity">
    <text evidence="2 10">Belongs to the CobT family.</text>
</comment>
<dbReference type="NCBIfam" id="NF000996">
    <property type="entry name" value="PRK00105.1"/>
    <property type="match status" value="1"/>
</dbReference>
<evidence type="ECO:0000256" key="5">
    <source>
        <dbReference type="ARBA" id="ARBA00022573"/>
    </source>
</evidence>
<name>A0A1I0NN69_9BACT</name>
<dbReference type="OrthoDB" id="9781491at2"/>
<evidence type="ECO:0000256" key="7">
    <source>
        <dbReference type="ARBA" id="ARBA00022679"/>
    </source>
</evidence>
<keyword evidence="6 10" id="KW-0328">Glycosyltransferase</keyword>
<dbReference type="GO" id="GO:0008939">
    <property type="term" value="F:nicotinate-nucleotide-dimethylbenzimidazole phosphoribosyltransferase activity"/>
    <property type="evidence" value="ECO:0007669"/>
    <property type="project" value="UniProtKB-UniRule"/>
</dbReference>
<comment type="pathway">
    <text evidence="1 10">Nucleoside biosynthesis; alpha-ribazole biosynthesis; alpha-ribazole from 5,6-dimethylbenzimidazole: step 1/2.</text>
</comment>
<dbReference type="PANTHER" id="PTHR43463">
    <property type="entry name" value="NICOTINATE-NUCLEOTIDE--DIMETHYLBENZIMIDAZOLE PHOSPHORIBOSYLTRANSFERASE"/>
    <property type="match status" value="1"/>
</dbReference>
<protein>
    <recommendedName>
        <fullName evidence="4 10">Nicotinate-nucleotide--dimethylbenzimidazole phosphoribosyltransferase</fullName>
        <shortName evidence="10">NN:DBI PRT</shortName>
        <ecNumber evidence="3 10">2.4.2.21</ecNumber>
    </recommendedName>
    <alternativeName>
        <fullName evidence="8 10">N(1)-alpha-phosphoribosyltransferase</fullName>
    </alternativeName>
</protein>
<organism evidence="12 13">
    <name type="scientific">Chitinophaga arvensicola</name>
    <dbReference type="NCBI Taxonomy" id="29529"/>
    <lineage>
        <taxon>Bacteria</taxon>
        <taxon>Pseudomonadati</taxon>
        <taxon>Bacteroidota</taxon>
        <taxon>Chitinophagia</taxon>
        <taxon>Chitinophagales</taxon>
        <taxon>Chitinophagaceae</taxon>
        <taxon>Chitinophaga</taxon>
    </lineage>
</organism>
<dbReference type="InterPro" id="IPR003200">
    <property type="entry name" value="Nict_dMeBzImd_PRibTrfase"/>
</dbReference>
<evidence type="ECO:0000313" key="12">
    <source>
        <dbReference type="EMBL" id="SEW02762.1"/>
    </source>
</evidence>
<dbReference type="NCBIfam" id="TIGR03160">
    <property type="entry name" value="cobT_DBIPRT"/>
    <property type="match status" value="1"/>
</dbReference>
<comment type="catalytic activity">
    <reaction evidence="9 10">
        <text>5,6-dimethylbenzimidazole + nicotinate beta-D-ribonucleotide = alpha-ribazole 5'-phosphate + nicotinate + H(+)</text>
        <dbReference type="Rhea" id="RHEA:11196"/>
        <dbReference type="ChEBI" id="CHEBI:15378"/>
        <dbReference type="ChEBI" id="CHEBI:15890"/>
        <dbReference type="ChEBI" id="CHEBI:32544"/>
        <dbReference type="ChEBI" id="CHEBI:57502"/>
        <dbReference type="ChEBI" id="CHEBI:57918"/>
        <dbReference type="EC" id="2.4.2.21"/>
    </reaction>
</comment>
<evidence type="ECO:0000256" key="9">
    <source>
        <dbReference type="ARBA" id="ARBA00047340"/>
    </source>
</evidence>
<evidence type="ECO:0000256" key="3">
    <source>
        <dbReference type="ARBA" id="ARBA00011991"/>
    </source>
</evidence>
<dbReference type="Proteomes" id="UP000199310">
    <property type="component" value="Unassembled WGS sequence"/>
</dbReference>
<dbReference type="InterPro" id="IPR023195">
    <property type="entry name" value="Nict_dMeBzImd_PRibTrfase_N"/>
</dbReference>
<sequence>MTSNFTITPLSTALRTALQDKIDQKTKPPGSLGRLEAVALQAGLVQNTLTPTVSKPAIIVFAGDHGIAADGLVNPFPQAVTAQMVYNFLQGGAAINVFCRQHQLQLTVVDAGVNHDFAPHPLLKDRKMGMGTQNFLHMPAMSLDQCKLAMQAGAEEVKLLHENGCNVIGFGEMGIGNTSAAALLMSHFTRLPVAECTGAGTGSNAQQLVQKQAILQQVVAKHASPASPEQALATFGGFEIAMICGAIQQAAALQMLIVIDGFIVTAALLAAVNMQPAVKDYCVFAHCSEEKGHKAMLEHLGVTPLLQIDMRLGEGTGAALAIPLIQSAVAFLEEMASFNSAQVSNRTI</sequence>
<evidence type="ECO:0000313" key="13">
    <source>
        <dbReference type="Proteomes" id="UP000199310"/>
    </source>
</evidence>
<evidence type="ECO:0000256" key="2">
    <source>
        <dbReference type="ARBA" id="ARBA00007110"/>
    </source>
</evidence>
<dbReference type="PANTHER" id="PTHR43463:SF1">
    <property type="entry name" value="NICOTINATE-NUCLEOTIDE--DIMETHYLBENZIMIDAZOLE PHOSPHORIBOSYLTRANSFERASE"/>
    <property type="match status" value="1"/>
</dbReference>
<dbReference type="STRING" id="29529.SAMN04488122_0272"/>
<reference evidence="13" key="1">
    <citation type="submission" date="2016-10" db="EMBL/GenBank/DDBJ databases">
        <authorList>
            <person name="Varghese N."/>
            <person name="Submissions S."/>
        </authorList>
    </citation>
    <scope>NUCLEOTIDE SEQUENCE [LARGE SCALE GENOMIC DNA]</scope>
    <source>
        <strain evidence="13">DSM 3695</strain>
    </source>
</reference>
<evidence type="ECO:0000256" key="6">
    <source>
        <dbReference type="ARBA" id="ARBA00022676"/>
    </source>
</evidence>
<dbReference type="InterPro" id="IPR036087">
    <property type="entry name" value="Nict_dMeBzImd_PRibTrfase_sf"/>
</dbReference>
<comment type="function">
    <text evidence="10">Catalyzes the synthesis of alpha-ribazole-5'-phosphate from nicotinate mononucleotide (NAMN) and 5,6-dimethylbenzimidazole (DMB).</text>
</comment>
<evidence type="ECO:0000256" key="10">
    <source>
        <dbReference type="HAMAP-Rule" id="MF_00230"/>
    </source>
</evidence>
<dbReference type="EMBL" id="FOJG01000001">
    <property type="protein sequence ID" value="SEW02762.1"/>
    <property type="molecule type" value="Genomic_DNA"/>
</dbReference>
<evidence type="ECO:0000256" key="8">
    <source>
        <dbReference type="ARBA" id="ARBA00030686"/>
    </source>
</evidence>
<keyword evidence="13" id="KW-1185">Reference proteome</keyword>